<protein>
    <submittedName>
        <fullName evidence="1">Uncharacterized protein</fullName>
    </submittedName>
</protein>
<dbReference type="AlphaFoldDB" id="A0AAV4RY74"/>
<comment type="caution">
    <text evidence="1">The sequence shown here is derived from an EMBL/GenBank/DDBJ whole genome shotgun (WGS) entry which is preliminary data.</text>
</comment>
<accession>A0AAV4RY74</accession>
<name>A0AAV4RY74_9ARAC</name>
<organism evidence="1 2">
    <name type="scientific">Caerostris darwini</name>
    <dbReference type="NCBI Taxonomy" id="1538125"/>
    <lineage>
        <taxon>Eukaryota</taxon>
        <taxon>Metazoa</taxon>
        <taxon>Ecdysozoa</taxon>
        <taxon>Arthropoda</taxon>
        <taxon>Chelicerata</taxon>
        <taxon>Arachnida</taxon>
        <taxon>Araneae</taxon>
        <taxon>Araneomorphae</taxon>
        <taxon>Entelegynae</taxon>
        <taxon>Araneoidea</taxon>
        <taxon>Araneidae</taxon>
        <taxon>Caerostris</taxon>
    </lineage>
</organism>
<evidence type="ECO:0000313" key="2">
    <source>
        <dbReference type="Proteomes" id="UP001054837"/>
    </source>
</evidence>
<reference evidence="1 2" key="1">
    <citation type="submission" date="2021-06" db="EMBL/GenBank/DDBJ databases">
        <title>Caerostris darwini draft genome.</title>
        <authorList>
            <person name="Kono N."/>
            <person name="Arakawa K."/>
        </authorList>
    </citation>
    <scope>NUCLEOTIDE SEQUENCE [LARGE SCALE GENOMIC DNA]</scope>
</reference>
<proteinExistence type="predicted"/>
<keyword evidence="2" id="KW-1185">Reference proteome</keyword>
<gene>
    <name evidence="1" type="ORF">CDAR_440371</name>
</gene>
<sequence>MRTFKTTQPRWSRQHNTYINTLTLKISRRNFLQALQFVRHHNLYCSLFSLSTTLSEYPCLGLRWEMRTHPQRGPPPSNSEFMPLEARHVSHESTKDKNRDMLFIIFPTVAQLFEP</sequence>
<dbReference type="Proteomes" id="UP001054837">
    <property type="component" value="Unassembled WGS sequence"/>
</dbReference>
<dbReference type="EMBL" id="BPLQ01006937">
    <property type="protein sequence ID" value="GIY26332.1"/>
    <property type="molecule type" value="Genomic_DNA"/>
</dbReference>
<evidence type="ECO:0000313" key="1">
    <source>
        <dbReference type="EMBL" id="GIY26332.1"/>
    </source>
</evidence>